<gene>
    <name evidence="1" type="ORF">LPB136_04995</name>
</gene>
<keyword evidence="2" id="KW-1185">Reference proteome</keyword>
<proteinExistence type="predicted"/>
<name>A0A1L3JHY7_9FLAO</name>
<dbReference type="AlphaFoldDB" id="A0A1L3JHY7"/>
<protein>
    <submittedName>
        <fullName evidence="1">Glycosyl transferase</fullName>
    </submittedName>
</protein>
<dbReference type="OrthoDB" id="9793805at2"/>
<sequence length="338" mass="38860">MKILYALQGTGNGHTVRALEIIPHLKQRAEVDILISGYQREIELPWKIKYKYHGLSFVFGKNGGINIWKSLKQLKLKQFIREIKAVPVKDYDLIINDFEPITAWASKIKNTPIISLSHQNAVINKNTPKYGLLKPERLILKYYAPAKTKFGFHFKTYSSSIFTPILRKEIRYRNKTNKGHYTVYLPAYSDKKIVKILSHFKNIQWQIFSKHTDTNYFKNNITIQPVSEKGFIKSLTSCEGVLCGAGFETPAEALFLTKKLMVIPMKNQYEQQCNALALKEIGVPVIKKLSKKNLLKIAKWIKSDIKVIVKYPDITEEILDTILLPYINNSLISQATIV</sequence>
<organism evidence="1 2">
    <name type="scientific">Tenacibaculum todarodis</name>
    <dbReference type="NCBI Taxonomy" id="1850252"/>
    <lineage>
        <taxon>Bacteria</taxon>
        <taxon>Pseudomonadati</taxon>
        <taxon>Bacteroidota</taxon>
        <taxon>Flavobacteriia</taxon>
        <taxon>Flavobacteriales</taxon>
        <taxon>Flavobacteriaceae</taxon>
        <taxon>Tenacibaculum</taxon>
    </lineage>
</organism>
<dbReference type="STRING" id="1850252.LPB136_04995"/>
<dbReference type="GO" id="GO:0016740">
    <property type="term" value="F:transferase activity"/>
    <property type="evidence" value="ECO:0007669"/>
    <property type="project" value="UniProtKB-KW"/>
</dbReference>
<keyword evidence="1" id="KW-0808">Transferase</keyword>
<dbReference type="SUPFAM" id="SSF53756">
    <property type="entry name" value="UDP-Glycosyltransferase/glycogen phosphorylase"/>
    <property type="match status" value="1"/>
</dbReference>
<dbReference type="Pfam" id="PF13528">
    <property type="entry name" value="Glyco_trans_1_3"/>
    <property type="match status" value="1"/>
</dbReference>
<accession>A0A1L3JHY7</accession>
<dbReference type="EMBL" id="CP018155">
    <property type="protein sequence ID" value="APG64756.1"/>
    <property type="molecule type" value="Genomic_DNA"/>
</dbReference>
<dbReference type="Proteomes" id="UP000181898">
    <property type="component" value="Chromosome"/>
</dbReference>
<reference evidence="1 2" key="1">
    <citation type="submission" date="2016-11" db="EMBL/GenBank/DDBJ databases">
        <title>Tenacibaculum sp. LPB0136, isolated from marine environment.</title>
        <authorList>
            <person name="Kim E."/>
            <person name="Yi H."/>
        </authorList>
    </citation>
    <scope>NUCLEOTIDE SEQUENCE [LARGE SCALE GENOMIC DNA]</scope>
    <source>
        <strain evidence="1 2">LPB0136</strain>
    </source>
</reference>
<dbReference type="KEGG" id="ten:LPB136_04995"/>
<dbReference type="RefSeq" id="WP_072555081.1">
    <property type="nucleotide sequence ID" value="NZ_CP018155.1"/>
</dbReference>
<evidence type="ECO:0000313" key="2">
    <source>
        <dbReference type="Proteomes" id="UP000181898"/>
    </source>
</evidence>
<evidence type="ECO:0000313" key="1">
    <source>
        <dbReference type="EMBL" id="APG64756.1"/>
    </source>
</evidence>